<accession>A0A315EAD7</accession>
<evidence type="ECO:0000313" key="3">
    <source>
        <dbReference type="Proteomes" id="UP000250790"/>
    </source>
</evidence>
<dbReference type="AlphaFoldDB" id="A0A315EAD7"/>
<name>A0A315EAD7_9BURK</name>
<keyword evidence="1" id="KW-0732">Signal</keyword>
<feature type="signal peptide" evidence="1">
    <location>
        <begin position="1"/>
        <end position="21"/>
    </location>
</feature>
<sequence length="233" mass="26408">MLMMKKIFPLVAIVTIMSGCAQNLWYKPTARQGEFEVDRYACVQQSQQRLGMASVNRYGGSAIDQQITNDQVFSTCMTSKGWSLGRKEVVDSQIAQATAVNNSVKQQVAQVVEKIKAACASQEFREYYSKTACNTNDMSLAQLADNSKITEAQKIVFLKQQEVILAYNKEMYEVIRTAGPNGIREAENFKNFVQPLSEKNSLNLYMGNITWGEYNQRRKEIAREGQEAMRRNP</sequence>
<comment type="caution">
    <text evidence="2">The sequence shown here is derived from an EMBL/GenBank/DDBJ whole genome shotgun (WGS) entry which is preliminary data.</text>
</comment>
<dbReference type="PROSITE" id="PS51257">
    <property type="entry name" value="PROKAR_LIPOPROTEIN"/>
    <property type="match status" value="1"/>
</dbReference>
<keyword evidence="3" id="KW-1185">Reference proteome</keyword>
<organism evidence="2 3">
    <name type="scientific">Limnohabitans parvus II-B4</name>
    <dbReference type="NCBI Taxonomy" id="1293052"/>
    <lineage>
        <taxon>Bacteria</taxon>
        <taxon>Pseudomonadati</taxon>
        <taxon>Pseudomonadota</taxon>
        <taxon>Betaproteobacteria</taxon>
        <taxon>Burkholderiales</taxon>
        <taxon>Comamonadaceae</taxon>
        <taxon>Limnohabitans</taxon>
    </lineage>
</organism>
<evidence type="ECO:0000313" key="2">
    <source>
        <dbReference type="EMBL" id="PUE54049.1"/>
    </source>
</evidence>
<feature type="chain" id="PRO_5016348719" description="Lipoprotein" evidence="1">
    <location>
        <begin position="22"/>
        <end position="233"/>
    </location>
</feature>
<dbReference type="EMBL" id="NESN01000002">
    <property type="protein sequence ID" value="PUE54049.1"/>
    <property type="molecule type" value="Genomic_DNA"/>
</dbReference>
<gene>
    <name evidence="2" type="ORF">B9Z37_05585</name>
</gene>
<protein>
    <recommendedName>
        <fullName evidence="4">Lipoprotein</fullName>
    </recommendedName>
</protein>
<evidence type="ECO:0000256" key="1">
    <source>
        <dbReference type="SAM" id="SignalP"/>
    </source>
</evidence>
<proteinExistence type="predicted"/>
<evidence type="ECO:0008006" key="4">
    <source>
        <dbReference type="Google" id="ProtNLM"/>
    </source>
</evidence>
<reference evidence="2 3" key="1">
    <citation type="submission" date="2017-04" db="EMBL/GenBank/DDBJ databases">
        <title>Unexpected and diverse lifestyles within the genus Limnohabitans.</title>
        <authorList>
            <person name="Kasalicky V."/>
            <person name="Mehrshad M."/>
            <person name="Andrei S.-A."/>
            <person name="Salcher M."/>
            <person name="Kratochvilova H."/>
            <person name="Simek K."/>
            <person name="Ghai R."/>
        </authorList>
    </citation>
    <scope>NUCLEOTIDE SEQUENCE [LARGE SCALE GENOMIC DNA]</scope>
    <source>
        <strain evidence="2 3">II-B4</strain>
    </source>
</reference>
<dbReference type="Proteomes" id="UP000250790">
    <property type="component" value="Unassembled WGS sequence"/>
</dbReference>